<reference evidence="1 2" key="1">
    <citation type="submission" date="2016-09" db="EMBL/GenBank/DDBJ databases">
        <title>Draft Genome Sequence of four Alteromonas macleodii strains isolated from copper coupons and grown long-term at elevated copper levels.</title>
        <authorList>
            <person name="Cusick K."/>
            <person name="Dale J."/>
            <person name="Little B."/>
            <person name="Biffinger J."/>
        </authorList>
    </citation>
    <scope>NUCLEOTIDE SEQUENCE [LARGE SCALE GENOMIC DNA]</scope>
    <source>
        <strain evidence="1 2">KCP01</strain>
    </source>
</reference>
<gene>
    <name evidence="1" type="ORF">BFV95_3711</name>
</gene>
<sequence>MGVVMSKALNAMTTQYRGVLILGICCELQIYRGERVLMWCSRERMAIATP</sequence>
<dbReference type="Proteomes" id="UP000095392">
    <property type="component" value="Unassembled WGS sequence"/>
</dbReference>
<evidence type="ECO:0000313" key="2">
    <source>
        <dbReference type="Proteomes" id="UP000095392"/>
    </source>
</evidence>
<comment type="caution">
    <text evidence="1">The sequence shown here is derived from an EMBL/GenBank/DDBJ whole genome shotgun (WGS) entry which is preliminary data.</text>
</comment>
<evidence type="ECO:0000313" key="1">
    <source>
        <dbReference type="EMBL" id="OES26831.1"/>
    </source>
</evidence>
<organism evidence="1 2">
    <name type="scientific">Alteromonas macleodii</name>
    <name type="common">Pseudoalteromonas macleodii</name>
    <dbReference type="NCBI Taxonomy" id="28108"/>
    <lineage>
        <taxon>Bacteria</taxon>
        <taxon>Pseudomonadati</taxon>
        <taxon>Pseudomonadota</taxon>
        <taxon>Gammaproteobacteria</taxon>
        <taxon>Alteromonadales</taxon>
        <taxon>Alteromonadaceae</taxon>
        <taxon>Alteromonas/Salinimonas group</taxon>
        <taxon>Alteromonas</taxon>
    </lineage>
</organism>
<proteinExistence type="predicted"/>
<keyword evidence="2" id="KW-1185">Reference proteome</keyword>
<protein>
    <submittedName>
        <fullName evidence="1">Uncharacterized protein</fullName>
    </submittedName>
</protein>
<dbReference type="EMBL" id="MIPY01000034">
    <property type="protein sequence ID" value="OES26831.1"/>
    <property type="molecule type" value="Genomic_DNA"/>
</dbReference>
<name>A0AB36FMG7_ALTMA</name>
<dbReference type="AlphaFoldDB" id="A0AB36FMG7"/>
<accession>A0AB36FMG7</accession>